<dbReference type="SMART" id="SM00397">
    <property type="entry name" value="t_SNARE"/>
    <property type="match status" value="1"/>
</dbReference>
<name>A0A0C3Q311_9AGAM</name>
<dbReference type="AlphaFoldDB" id="A0A0C3Q311"/>
<dbReference type="GO" id="GO:0005783">
    <property type="term" value="C:endoplasmic reticulum"/>
    <property type="evidence" value="ECO:0007669"/>
    <property type="project" value="TreeGrafter"/>
</dbReference>
<feature type="domain" description="T-SNARE coiled-coil homology" evidence="11">
    <location>
        <begin position="288"/>
        <end position="355"/>
    </location>
</feature>
<evidence type="ECO:0000313" key="13">
    <source>
        <dbReference type="Proteomes" id="UP000054248"/>
    </source>
</evidence>
<comment type="subcellular location">
    <subcellularLocation>
        <location evidence="1">Membrane</location>
        <topology evidence="1">Single-pass type IV membrane protein</topology>
    </subcellularLocation>
</comment>
<keyword evidence="6 10" id="KW-1133">Transmembrane helix</keyword>
<keyword evidence="4 10" id="KW-0812">Transmembrane</keyword>
<dbReference type="InterPro" id="IPR010989">
    <property type="entry name" value="SNARE"/>
</dbReference>
<reference evidence="13" key="2">
    <citation type="submission" date="2015-01" db="EMBL/GenBank/DDBJ databases">
        <title>Evolutionary Origins and Diversification of the Mycorrhizal Mutualists.</title>
        <authorList>
            <consortium name="DOE Joint Genome Institute"/>
            <consortium name="Mycorrhizal Genomics Consortium"/>
            <person name="Kohler A."/>
            <person name="Kuo A."/>
            <person name="Nagy L.G."/>
            <person name="Floudas D."/>
            <person name="Copeland A."/>
            <person name="Barry K.W."/>
            <person name="Cichocki N."/>
            <person name="Veneault-Fourrey C."/>
            <person name="LaButti K."/>
            <person name="Lindquist E.A."/>
            <person name="Lipzen A."/>
            <person name="Lundell T."/>
            <person name="Morin E."/>
            <person name="Murat C."/>
            <person name="Riley R."/>
            <person name="Ohm R."/>
            <person name="Sun H."/>
            <person name="Tunlid A."/>
            <person name="Henrissat B."/>
            <person name="Grigoriev I.V."/>
            <person name="Hibbett D.S."/>
            <person name="Martin F."/>
        </authorList>
    </citation>
    <scope>NUCLEOTIDE SEQUENCE [LARGE SCALE GENOMIC DNA]</scope>
    <source>
        <strain evidence="13">MUT 4182</strain>
    </source>
</reference>
<keyword evidence="3" id="KW-0813">Transport</keyword>
<evidence type="ECO:0000256" key="9">
    <source>
        <dbReference type="SAM" id="MobiDB-lite"/>
    </source>
</evidence>
<evidence type="ECO:0000256" key="1">
    <source>
        <dbReference type="ARBA" id="ARBA00004211"/>
    </source>
</evidence>
<dbReference type="InterPro" id="IPR000727">
    <property type="entry name" value="T_SNARE_dom"/>
</dbReference>
<keyword evidence="5" id="KW-0653">Protein transport</keyword>
<evidence type="ECO:0000256" key="10">
    <source>
        <dbReference type="SAM" id="Phobius"/>
    </source>
</evidence>
<accession>A0A0C3Q311</accession>
<dbReference type="SUPFAM" id="SSF47661">
    <property type="entry name" value="t-snare proteins"/>
    <property type="match status" value="1"/>
</dbReference>
<keyword evidence="7" id="KW-0175">Coiled coil</keyword>
<comment type="similarity">
    <text evidence="2">Belongs to the syntaxin family.</text>
</comment>
<dbReference type="HOGENOM" id="CLU_038403_0_0_1"/>
<proteinExistence type="inferred from homology"/>
<dbReference type="GO" id="GO:0006890">
    <property type="term" value="P:retrograde vesicle-mediated transport, Golgi to endoplasmic reticulum"/>
    <property type="evidence" value="ECO:0007669"/>
    <property type="project" value="TreeGrafter"/>
</dbReference>
<evidence type="ECO:0000256" key="3">
    <source>
        <dbReference type="ARBA" id="ARBA00022448"/>
    </source>
</evidence>
<dbReference type="OrthoDB" id="342981at2759"/>
<dbReference type="PANTHER" id="PTHR15959">
    <property type="entry name" value="SYNTAXIN-18"/>
    <property type="match status" value="1"/>
</dbReference>
<feature type="region of interest" description="Disordered" evidence="9">
    <location>
        <begin position="249"/>
        <end position="269"/>
    </location>
</feature>
<feature type="transmembrane region" description="Helical" evidence="10">
    <location>
        <begin position="365"/>
        <end position="383"/>
    </location>
</feature>
<evidence type="ECO:0000256" key="4">
    <source>
        <dbReference type="ARBA" id="ARBA00022692"/>
    </source>
</evidence>
<dbReference type="InterPro" id="IPR019529">
    <property type="entry name" value="Syntaxin-18_N"/>
</dbReference>
<keyword evidence="8 10" id="KW-0472">Membrane</keyword>
<dbReference type="Pfam" id="PF10496">
    <property type="entry name" value="Syntaxin-18_N"/>
    <property type="match status" value="1"/>
</dbReference>
<dbReference type="Proteomes" id="UP000054248">
    <property type="component" value="Unassembled WGS sequence"/>
</dbReference>
<evidence type="ECO:0000259" key="11">
    <source>
        <dbReference type="SMART" id="SM00397"/>
    </source>
</evidence>
<evidence type="ECO:0000256" key="8">
    <source>
        <dbReference type="ARBA" id="ARBA00023136"/>
    </source>
</evidence>
<keyword evidence="13" id="KW-1185">Reference proteome</keyword>
<evidence type="ECO:0000313" key="12">
    <source>
        <dbReference type="EMBL" id="KIO23005.1"/>
    </source>
</evidence>
<sequence>MGYIDRTQEFRLLCSQHPPAKRRKVSKHDGPTAEEVAAKAYVAEGYNILKHINTLNTLLQSVRRPYLNVEAQPSYNRQARNIDLSAVLAGRTDAFASIKSLTNEERDQIDLQARMILGKCADRVKDMELLEKRRQDVAAAQANPLARLLPARLLGGDTAAADFVAAHRTNITWYLTRRLADASEIQKGIQEERIKRQSERAKTLGSSAAMYEADMIKNATTRRSSWGMGGMAPSPASGLASAITGSLMGRRGTMSPVQRPTSPPLYEDSDEEEDLELTPGQILQFEQENAEILRSVENTLAAVKLAESRLLDISALQTELIVQLTRQSEMVDQLYDEAITSQGEVEKGHVQLKQARERAKESRKWLLVFILGATAAMLFLHWYD</sequence>
<dbReference type="GO" id="GO:0015031">
    <property type="term" value="P:protein transport"/>
    <property type="evidence" value="ECO:0007669"/>
    <property type="project" value="UniProtKB-KW"/>
</dbReference>
<evidence type="ECO:0000256" key="7">
    <source>
        <dbReference type="ARBA" id="ARBA00023054"/>
    </source>
</evidence>
<gene>
    <name evidence="12" type="ORF">M407DRAFT_215627</name>
</gene>
<dbReference type="GO" id="GO:0031201">
    <property type="term" value="C:SNARE complex"/>
    <property type="evidence" value="ECO:0007669"/>
    <property type="project" value="TreeGrafter"/>
</dbReference>
<dbReference type="Gene3D" id="1.20.5.110">
    <property type="match status" value="1"/>
</dbReference>
<dbReference type="EMBL" id="KN823095">
    <property type="protein sequence ID" value="KIO23005.1"/>
    <property type="molecule type" value="Genomic_DNA"/>
</dbReference>
<dbReference type="PANTHER" id="PTHR15959:SF0">
    <property type="entry name" value="SYNTAXIN-18"/>
    <property type="match status" value="1"/>
</dbReference>
<evidence type="ECO:0000256" key="2">
    <source>
        <dbReference type="ARBA" id="ARBA00009063"/>
    </source>
</evidence>
<protein>
    <recommendedName>
        <fullName evidence="11">t-SNARE coiled-coil homology domain-containing protein</fullName>
    </recommendedName>
</protein>
<dbReference type="STRING" id="1051891.A0A0C3Q311"/>
<organism evidence="12 13">
    <name type="scientific">Tulasnella calospora MUT 4182</name>
    <dbReference type="NCBI Taxonomy" id="1051891"/>
    <lineage>
        <taxon>Eukaryota</taxon>
        <taxon>Fungi</taxon>
        <taxon>Dikarya</taxon>
        <taxon>Basidiomycota</taxon>
        <taxon>Agaricomycotina</taxon>
        <taxon>Agaricomycetes</taxon>
        <taxon>Cantharellales</taxon>
        <taxon>Tulasnellaceae</taxon>
        <taxon>Tulasnella</taxon>
    </lineage>
</organism>
<reference evidence="12 13" key="1">
    <citation type="submission" date="2014-04" db="EMBL/GenBank/DDBJ databases">
        <authorList>
            <consortium name="DOE Joint Genome Institute"/>
            <person name="Kuo A."/>
            <person name="Girlanda M."/>
            <person name="Perotto S."/>
            <person name="Kohler A."/>
            <person name="Nagy L.G."/>
            <person name="Floudas D."/>
            <person name="Copeland A."/>
            <person name="Barry K.W."/>
            <person name="Cichocki N."/>
            <person name="Veneault-Fourrey C."/>
            <person name="LaButti K."/>
            <person name="Lindquist E.A."/>
            <person name="Lipzen A."/>
            <person name="Lundell T."/>
            <person name="Morin E."/>
            <person name="Murat C."/>
            <person name="Sun H."/>
            <person name="Tunlid A."/>
            <person name="Henrissat B."/>
            <person name="Grigoriev I.V."/>
            <person name="Hibbett D.S."/>
            <person name="Martin F."/>
            <person name="Nordberg H.P."/>
            <person name="Cantor M.N."/>
            <person name="Hua S.X."/>
        </authorList>
    </citation>
    <scope>NUCLEOTIDE SEQUENCE [LARGE SCALE GENOMIC DNA]</scope>
    <source>
        <strain evidence="12 13">MUT 4182</strain>
    </source>
</reference>
<dbReference type="FunFam" id="1.20.5.110:FF:000069">
    <property type="entry name" value="Related to syntaxin 18"/>
    <property type="match status" value="1"/>
</dbReference>
<evidence type="ECO:0000256" key="5">
    <source>
        <dbReference type="ARBA" id="ARBA00022927"/>
    </source>
</evidence>
<evidence type="ECO:0000256" key="6">
    <source>
        <dbReference type="ARBA" id="ARBA00022989"/>
    </source>
</evidence>